<dbReference type="EMBL" id="LAPZ01000002">
    <property type="protein sequence ID" value="OSY88878.1"/>
    <property type="molecule type" value="Genomic_DNA"/>
</dbReference>
<comment type="caution">
    <text evidence="1">The sequence shown here is derived from an EMBL/GenBank/DDBJ whole genome shotgun (WGS) entry which is preliminary data.</text>
</comment>
<gene>
    <name evidence="1" type="ORF">WH52_04235</name>
</gene>
<keyword evidence="2" id="KW-1185">Reference proteome</keyword>
<reference evidence="1 2" key="1">
    <citation type="submission" date="2015-03" db="EMBL/GenBank/DDBJ databases">
        <title>Genome sequence of Tenacibaculum sp. S2-2, isolated from intestinal microbiota of sea cucumber, Apostichopus japonicas.</title>
        <authorList>
            <person name="Shao Z."/>
            <person name="Wang L."/>
            <person name="Li X."/>
        </authorList>
    </citation>
    <scope>NUCLEOTIDE SEQUENCE [LARGE SCALE GENOMIC DNA]</scope>
    <source>
        <strain evidence="1 2">S2-2</strain>
    </source>
</reference>
<name>A0A1Y2PGS2_9FLAO</name>
<evidence type="ECO:0000313" key="1">
    <source>
        <dbReference type="EMBL" id="OSY88878.1"/>
    </source>
</evidence>
<dbReference type="AlphaFoldDB" id="A0A1Y2PGS2"/>
<organism evidence="1 2">
    <name type="scientific">Tenacibaculum holothuriorum</name>
    <dbReference type="NCBI Taxonomy" id="1635173"/>
    <lineage>
        <taxon>Bacteria</taxon>
        <taxon>Pseudomonadati</taxon>
        <taxon>Bacteroidota</taxon>
        <taxon>Flavobacteriia</taxon>
        <taxon>Flavobacteriales</taxon>
        <taxon>Flavobacteriaceae</taxon>
        <taxon>Tenacibaculum</taxon>
    </lineage>
</organism>
<dbReference type="NCBIfam" id="TIGR03511">
    <property type="entry name" value="GldH_lipo"/>
    <property type="match status" value="1"/>
</dbReference>
<dbReference type="Pfam" id="PF14109">
    <property type="entry name" value="GldH_lipo"/>
    <property type="match status" value="1"/>
</dbReference>
<dbReference type="Proteomes" id="UP000194221">
    <property type="component" value="Unassembled WGS sequence"/>
</dbReference>
<sequence length="146" mass="16957">MSCDKKREYDEYKTIPNSTWHKENEVAFTFSITDTVQRKNVFINLRNNKSYPFSNLFVITEMKFPDGNKVIDTLEYDMADVTGKFLGTGFTDIKENKLFYKEHILFPTSGDYSFKIRQAMRKNGDVNGVETLDGITDVGLRIEKIQ</sequence>
<protein>
    <submittedName>
        <fullName evidence="1">Gliding motility protein GldH</fullName>
    </submittedName>
</protein>
<dbReference type="STRING" id="1635173.WH52_04235"/>
<proteinExistence type="predicted"/>
<evidence type="ECO:0000313" key="2">
    <source>
        <dbReference type="Proteomes" id="UP000194221"/>
    </source>
</evidence>
<accession>A0A1Y2PGS2</accession>
<dbReference type="InterPro" id="IPR020018">
    <property type="entry name" value="Motility-assoc_lipoprot_GldH"/>
</dbReference>
<dbReference type="InParanoid" id="A0A1Y2PGS2"/>